<organism evidence="2 3">
    <name type="scientific">Xanthomonas boreopolis</name>
    <dbReference type="NCBI Taxonomy" id="86183"/>
    <lineage>
        <taxon>Bacteria</taxon>
        <taxon>Pseudomonadati</taxon>
        <taxon>Pseudomonadota</taxon>
        <taxon>Gammaproteobacteria</taxon>
        <taxon>Lysobacterales</taxon>
        <taxon>Lysobacteraceae</taxon>
        <taxon>Xanthomonas</taxon>
    </lineage>
</organism>
<sequence length="205" mass="22028">MPIARPAILLLCLALAACSRAPQSGAPSAALPAAAVERNAADAVLASMDRFLAARSFHASMRLDGGPQPVRSEMDFVAPDRYRLQLPQGTQTIIGNTLYLEAGGKRQTLPLPEGTLAQWRNPLNLDERRDGLKATALGEDRIGGQPARKYRIEQADAGQPGMLYWIGNDGRPLRIVQAGQTGQHAYTVTIDYSRFDDPGIAIAAP</sequence>
<gene>
    <name evidence="2" type="ORF">GCM10009090_28240</name>
</gene>
<evidence type="ECO:0000256" key="1">
    <source>
        <dbReference type="SAM" id="SignalP"/>
    </source>
</evidence>
<protein>
    <submittedName>
        <fullName evidence="2">Uncharacterized protein</fullName>
    </submittedName>
</protein>
<comment type="caution">
    <text evidence="2">The sequence shown here is derived from an EMBL/GenBank/DDBJ whole genome shotgun (WGS) entry which is preliminary data.</text>
</comment>
<feature type="signal peptide" evidence="1">
    <location>
        <begin position="1"/>
        <end position="21"/>
    </location>
</feature>
<reference evidence="2" key="2">
    <citation type="submission" date="2020-09" db="EMBL/GenBank/DDBJ databases">
        <authorList>
            <person name="Sun Q."/>
            <person name="Ohkuma M."/>
        </authorList>
    </citation>
    <scope>NUCLEOTIDE SEQUENCE</scope>
    <source>
        <strain evidence="2">JCM 13306</strain>
    </source>
</reference>
<proteinExistence type="predicted"/>
<dbReference type="Proteomes" id="UP000623958">
    <property type="component" value="Unassembled WGS sequence"/>
</dbReference>
<name>A0A919KIW8_9XANT</name>
<feature type="chain" id="PRO_5036859360" evidence="1">
    <location>
        <begin position="22"/>
        <end position="205"/>
    </location>
</feature>
<dbReference type="PROSITE" id="PS51257">
    <property type="entry name" value="PROKAR_LIPOPROTEIN"/>
    <property type="match status" value="1"/>
</dbReference>
<keyword evidence="3" id="KW-1185">Reference proteome</keyword>
<evidence type="ECO:0000313" key="2">
    <source>
        <dbReference type="EMBL" id="GHH57276.1"/>
    </source>
</evidence>
<dbReference type="AlphaFoldDB" id="A0A919KIW8"/>
<reference evidence="2" key="1">
    <citation type="journal article" date="2014" name="Int. J. Syst. Evol. Microbiol.">
        <title>Complete genome sequence of Corynebacterium casei LMG S-19264T (=DSM 44701T), isolated from a smear-ripened cheese.</title>
        <authorList>
            <consortium name="US DOE Joint Genome Institute (JGI-PGF)"/>
            <person name="Walter F."/>
            <person name="Albersmeier A."/>
            <person name="Kalinowski J."/>
            <person name="Ruckert C."/>
        </authorList>
    </citation>
    <scope>NUCLEOTIDE SEQUENCE</scope>
    <source>
        <strain evidence="2">JCM 13306</strain>
    </source>
</reference>
<keyword evidence="1" id="KW-0732">Signal</keyword>
<dbReference type="Gene3D" id="2.50.20.20">
    <property type="match status" value="1"/>
</dbReference>
<dbReference type="EMBL" id="BNBA01000024">
    <property type="protein sequence ID" value="GHH57276.1"/>
    <property type="molecule type" value="Genomic_DNA"/>
</dbReference>
<evidence type="ECO:0000313" key="3">
    <source>
        <dbReference type="Proteomes" id="UP000623958"/>
    </source>
</evidence>
<accession>A0A919KIW8</accession>
<dbReference type="RefSeq" id="WP_140726694.1">
    <property type="nucleotide sequence ID" value="NZ_BNBA01000024.1"/>
</dbReference>